<dbReference type="AlphaFoldDB" id="A0A2G0CH89"/>
<evidence type="ECO:0000313" key="1">
    <source>
        <dbReference type="EMBL" id="PHK99342.1"/>
    </source>
</evidence>
<accession>A0A2G0CH89</accession>
<reference evidence="1 2" key="1">
    <citation type="submission" date="2017-10" db="EMBL/GenBank/DDBJ databases">
        <title>The draft genome sequence of Lewinella marina KCTC 32374.</title>
        <authorList>
            <person name="Wang K."/>
        </authorList>
    </citation>
    <scope>NUCLEOTIDE SEQUENCE [LARGE SCALE GENOMIC DNA]</scope>
    <source>
        <strain evidence="1 2">MKG-38</strain>
    </source>
</reference>
<dbReference type="Proteomes" id="UP000226437">
    <property type="component" value="Unassembled WGS sequence"/>
</dbReference>
<organism evidence="1 2">
    <name type="scientific">Neolewinella marina</name>
    <dbReference type="NCBI Taxonomy" id="438751"/>
    <lineage>
        <taxon>Bacteria</taxon>
        <taxon>Pseudomonadati</taxon>
        <taxon>Bacteroidota</taxon>
        <taxon>Saprospiria</taxon>
        <taxon>Saprospirales</taxon>
        <taxon>Lewinellaceae</taxon>
        <taxon>Neolewinella</taxon>
    </lineage>
</organism>
<proteinExistence type="predicted"/>
<dbReference type="EMBL" id="PDLO01000002">
    <property type="protein sequence ID" value="PHK99342.1"/>
    <property type="molecule type" value="Genomic_DNA"/>
</dbReference>
<name>A0A2G0CH89_9BACT</name>
<gene>
    <name evidence="1" type="ORF">CGL56_07780</name>
</gene>
<evidence type="ECO:0000313" key="2">
    <source>
        <dbReference type="Proteomes" id="UP000226437"/>
    </source>
</evidence>
<sequence length="133" mass="14715">MFGYRAGFGVETFYRVADGRLYASPYNGVPTNDPANRYYADSLATREAGWSLISDPELTARARQLAEDFPAGAFSELPRQACDALAYDGGCPYVGQYHREEGTYHDWHGNYAEQPTAGAFMQRVDSLVKALGE</sequence>
<keyword evidence="2" id="KW-1185">Reference proteome</keyword>
<protein>
    <submittedName>
        <fullName evidence="1">Uncharacterized protein</fullName>
    </submittedName>
</protein>
<comment type="caution">
    <text evidence="1">The sequence shown here is derived from an EMBL/GenBank/DDBJ whole genome shotgun (WGS) entry which is preliminary data.</text>
</comment>